<dbReference type="Gene3D" id="3.30.70.20">
    <property type="match status" value="1"/>
</dbReference>
<reference evidence="5 6" key="1">
    <citation type="submission" date="2016-11" db="EMBL/GenBank/DDBJ databases">
        <title>Tenacibaculum sp. LPB0136, isolated from marine environment.</title>
        <authorList>
            <person name="Kim E."/>
            <person name="Yi H."/>
        </authorList>
    </citation>
    <scope>NUCLEOTIDE SEQUENCE [LARGE SCALE GENOMIC DNA]</scope>
    <source>
        <strain evidence="5 6">LPB0136</strain>
    </source>
</reference>
<keyword evidence="2" id="KW-0408">Iron</keyword>
<dbReference type="GO" id="GO:0051536">
    <property type="term" value="F:iron-sulfur cluster binding"/>
    <property type="evidence" value="ECO:0007669"/>
    <property type="project" value="UniProtKB-KW"/>
</dbReference>
<dbReference type="RefSeq" id="WP_072554965.1">
    <property type="nucleotide sequence ID" value="NZ_CP018155.1"/>
</dbReference>
<dbReference type="SUPFAM" id="SSF54862">
    <property type="entry name" value="4Fe-4S ferredoxins"/>
    <property type="match status" value="1"/>
</dbReference>
<evidence type="ECO:0000313" key="5">
    <source>
        <dbReference type="EMBL" id="APG64640.1"/>
    </source>
</evidence>
<name>A0A1L3JHM2_9FLAO</name>
<evidence type="ECO:0000256" key="1">
    <source>
        <dbReference type="ARBA" id="ARBA00022723"/>
    </source>
</evidence>
<dbReference type="OrthoDB" id="3035335at2"/>
<feature type="domain" description="4Fe-4S ferredoxin-type" evidence="4">
    <location>
        <begin position="57"/>
        <end position="86"/>
    </location>
</feature>
<dbReference type="InterPro" id="IPR017896">
    <property type="entry name" value="4Fe4S_Fe-S-bd"/>
</dbReference>
<keyword evidence="1" id="KW-0479">Metal-binding</keyword>
<dbReference type="AlphaFoldDB" id="A0A1L3JHM2"/>
<dbReference type="Proteomes" id="UP000181898">
    <property type="component" value="Chromosome"/>
</dbReference>
<evidence type="ECO:0000256" key="3">
    <source>
        <dbReference type="ARBA" id="ARBA00023014"/>
    </source>
</evidence>
<dbReference type="PROSITE" id="PS51379">
    <property type="entry name" value="4FE4S_FER_2"/>
    <property type="match status" value="1"/>
</dbReference>
<accession>A0A1L3JHM2</accession>
<gene>
    <name evidence="5" type="ORF">LPB136_04335</name>
</gene>
<evidence type="ECO:0000256" key="2">
    <source>
        <dbReference type="ARBA" id="ARBA00023004"/>
    </source>
</evidence>
<dbReference type="KEGG" id="ten:LPB136_04335"/>
<protein>
    <recommendedName>
        <fullName evidence="4">4Fe-4S ferredoxin-type domain-containing protein</fullName>
    </recommendedName>
</protein>
<dbReference type="EMBL" id="CP018155">
    <property type="protein sequence ID" value="APG64640.1"/>
    <property type="molecule type" value="Genomic_DNA"/>
</dbReference>
<organism evidence="5 6">
    <name type="scientific">Tenacibaculum todarodis</name>
    <dbReference type="NCBI Taxonomy" id="1850252"/>
    <lineage>
        <taxon>Bacteria</taxon>
        <taxon>Pseudomonadati</taxon>
        <taxon>Bacteroidota</taxon>
        <taxon>Flavobacteriia</taxon>
        <taxon>Flavobacteriales</taxon>
        <taxon>Flavobacteriaceae</taxon>
        <taxon>Tenacibaculum</taxon>
    </lineage>
</organism>
<keyword evidence="6" id="KW-1185">Reference proteome</keyword>
<dbReference type="STRING" id="1850252.LPB136_04335"/>
<dbReference type="PROSITE" id="PS00198">
    <property type="entry name" value="4FE4S_FER_1"/>
    <property type="match status" value="1"/>
</dbReference>
<dbReference type="InterPro" id="IPR017900">
    <property type="entry name" value="4Fe4S_Fe_S_CS"/>
</dbReference>
<proteinExistence type="predicted"/>
<dbReference type="GO" id="GO:0046872">
    <property type="term" value="F:metal ion binding"/>
    <property type="evidence" value="ECO:0007669"/>
    <property type="project" value="UniProtKB-KW"/>
</dbReference>
<keyword evidence="3" id="KW-0411">Iron-sulfur</keyword>
<sequence length="333" mass="37673">MNENKYCPHIYDTSLPPCISLGVVKYNYLKDLLNNNKGSNQELMIAHSIECIEFKDKAIDIKNENCINCMYCVFGCPGNNIEIDNKFKLSALCSDFKSDYENRLKQETLDELFNGSFIKLPKIRLAQFKVKYKSFSDFTSVDETKNISVWGANSLKFLSKSSNPQLGLEIGMNIKSRDRGGRLDICLLNKGVLLVAEAKVSFSKMMNENRYLSQMIAYEEEILSTLEKNDDNIKHYKFLLIGGNESDLLPPTHPECTSNVGDQSSLFYKNCLDNNIFFISANAILSLGIKKVFFGDNYSIENLSKTIFSPTNIGLLSSGLIQKDFKLKPLIVK</sequence>
<evidence type="ECO:0000259" key="4">
    <source>
        <dbReference type="PROSITE" id="PS51379"/>
    </source>
</evidence>
<evidence type="ECO:0000313" key="6">
    <source>
        <dbReference type="Proteomes" id="UP000181898"/>
    </source>
</evidence>